<dbReference type="OrthoDB" id="8960888at2"/>
<dbReference type="PANTHER" id="PTHR24198">
    <property type="entry name" value="ANKYRIN REPEAT AND PROTEIN KINASE DOMAIN-CONTAINING PROTEIN"/>
    <property type="match status" value="1"/>
</dbReference>
<keyword evidence="1" id="KW-0677">Repeat</keyword>
<gene>
    <name evidence="5" type="ORF">HT99x_001355</name>
    <name evidence="4" type="ORF">HT99x_01899</name>
</gene>
<dbReference type="SMART" id="SM00248">
    <property type="entry name" value="ANK"/>
    <property type="match status" value="6"/>
</dbReference>
<feature type="repeat" description="ANK" evidence="3">
    <location>
        <begin position="149"/>
        <end position="181"/>
    </location>
</feature>
<keyword evidence="6" id="KW-1185">Reference proteome</keyword>
<reference evidence="4" key="1">
    <citation type="submission" date="2015-09" db="EMBL/GenBank/DDBJ databases">
        <title>Draft Genome Sequences of Two Novel Amoeba-resistant Intranuclear Bacteria, Candidatus Berkiella cookevillensis and Candidatus Berkiella aquae.</title>
        <authorList>
            <person name="Mehari Y.T."/>
            <person name="Arivett B.A."/>
            <person name="Farone A.L."/>
            <person name="Gunderson J.H."/>
            <person name="Farone M.B."/>
        </authorList>
    </citation>
    <scope>NUCLEOTIDE SEQUENCE [LARGE SCALE GENOMIC DNA]</scope>
    <source>
        <strain evidence="4">HT99</strain>
    </source>
</reference>
<organism evidence="4">
    <name type="scientific">Candidatus Berkiella aquae</name>
    <dbReference type="NCBI Taxonomy" id="295108"/>
    <lineage>
        <taxon>Bacteria</taxon>
        <taxon>Pseudomonadati</taxon>
        <taxon>Pseudomonadota</taxon>
        <taxon>Gammaproteobacteria</taxon>
        <taxon>Candidatus Berkiellales</taxon>
        <taxon>Candidatus Berkiellaceae</taxon>
        <taxon>Candidatus Berkiella</taxon>
    </lineage>
</organism>
<dbReference type="InterPro" id="IPR036770">
    <property type="entry name" value="Ankyrin_rpt-contain_sf"/>
</dbReference>
<proteinExistence type="predicted"/>
<dbReference type="EMBL" id="LKAJ02000001">
    <property type="protein sequence ID" value="MCS5710067.1"/>
    <property type="molecule type" value="Genomic_DNA"/>
</dbReference>
<evidence type="ECO:0000256" key="1">
    <source>
        <dbReference type="ARBA" id="ARBA00022737"/>
    </source>
</evidence>
<name>A0A0Q9YXW5_9GAMM</name>
<dbReference type="RefSeq" id="WP_075066522.1">
    <property type="nucleotide sequence ID" value="NZ_LKAJ02000001.1"/>
</dbReference>
<protein>
    <submittedName>
        <fullName evidence="5">Ankyrin repeat domain-containing protein</fullName>
    </submittedName>
    <submittedName>
        <fullName evidence="4">Ankyrin repeats (3 copies)</fullName>
    </submittedName>
</protein>
<dbReference type="PANTHER" id="PTHR24198:SF165">
    <property type="entry name" value="ANKYRIN REPEAT-CONTAINING PROTEIN-RELATED"/>
    <property type="match status" value="1"/>
</dbReference>
<feature type="repeat" description="ANK" evidence="3">
    <location>
        <begin position="116"/>
        <end position="148"/>
    </location>
</feature>
<dbReference type="PROSITE" id="PS50297">
    <property type="entry name" value="ANK_REP_REGION"/>
    <property type="match status" value="2"/>
</dbReference>
<dbReference type="Pfam" id="PF12796">
    <property type="entry name" value="Ank_2"/>
    <property type="match status" value="1"/>
</dbReference>
<evidence type="ECO:0000313" key="5">
    <source>
        <dbReference type="EMBL" id="MCS5710067.1"/>
    </source>
</evidence>
<evidence type="ECO:0000256" key="3">
    <source>
        <dbReference type="PROSITE-ProRule" id="PRU00023"/>
    </source>
</evidence>
<dbReference type="PROSITE" id="PS50088">
    <property type="entry name" value="ANK_REPEAT"/>
    <property type="match status" value="2"/>
</dbReference>
<dbReference type="InterPro" id="IPR002110">
    <property type="entry name" value="Ankyrin_rpt"/>
</dbReference>
<sequence>MQGYWPTSSDDQTVFNNVVDALKLRDDGFIIQTLNNNPGLLKSHDANHNTLFHHAAKEGCSANIFNYFLEHHADASLPNQDGFGALHYLAFYNRYTHLYALLQYKPTLDINITTTLGESAAYLAAFNGSSQALELLIKHRANINLSNCEQQTPLHLACFQGHTDCIILLLMAKADVNAQDRQERIPLHYLAQNSTLDSSIKNSLLELFCCLRPALNQKCSEGFTPDQHASAFGNLEFSVELIKSKFPTLYNLCVQYISENTTSFPSEITMLPPVCQDSIFFRYNVISSSQQSVETISSLPDKVELVKKSFGYSS</sequence>
<reference evidence="5" key="3">
    <citation type="submission" date="2021-06" db="EMBL/GenBank/DDBJ databases">
        <title>Genomic Description and Analysis of Intracellular Bacteria, Candidatus Berkiella cookevillensis and Candidatus Berkiella aquae.</title>
        <authorList>
            <person name="Kidane D.T."/>
            <person name="Mehari Y.T."/>
            <person name="Rice F.C."/>
            <person name="Arivett B.A."/>
            <person name="Farone A.L."/>
            <person name="Berk S.G."/>
            <person name="Farone M.B."/>
        </authorList>
    </citation>
    <scope>NUCLEOTIDE SEQUENCE</scope>
    <source>
        <strain evidence="5">HT99</strain>
    </source>
</reference>
<evidence type="ECO:0000313" key="4">
    <source>
        <dbReference type="EMBL" id="KRG20979.1"/>
    </source>
</evidence>
<evidence type="ECO:0000313" key="6">
    <source>
        <dbReference type="Proteomes" id="UP000051497"/>
    </source>
</evidence>
<accession>A0A0Q9YXW5</accession>
<evidence type="ECO:0000256" key="2">
    <source>
        <dbReference type="ARBA" id="ARBA00023043"/>
    </source>
</evidence>
<comment type="caution">
    <text evidence="4">The sequence shown here is derived from an EMBL/GenBank/DDBJ whole genome shotgun (WGS) entry which is preliminary data.</text>
</comment>
<reference evidence="5" key="2">
    <citation type="journal article" date="2016" name="Genome Announc.">
        <title>Draft Genome Sequences of Two Novel Amoeba-Resistant Intranuclear Bacteria, 'Candidatus Berkiella cookevillensis' and 'Candidatus Berkiella aquae'.</title>
        <authorList>
            <person name="Mehari Y.T."/>
            <person name="Arivett B.A."/>
            <person name="Farone A.L."/>
            <person name="Gunderson J.H."/>
            <person name="Farone M.B."/>
        </authorList>
    </citation>
    <scope>NUCLEOTIDE SEQUENCE</scope>
    <source>
        <strain evidence="5">HT99</strain>
    </source>
</reference>
<keyword evidence="2 3" id="KW-0040">ANK repeat</keyword>
<dbReference type="SUPFAM" id="SSF48403">
    <property type="entry name" value="Ankyrin repeat"/>
    <property type="match status" value="1"/>
</dbReference>
<dbReference type="STRING" id="295108.HT99x_01899"/>
<dbReference type="Gene3D" id="1.25.40.20">
    <property type="entry name" value="Ankyrin repeat-containing domain"/>
    <property type="match status" value="2"/>
</dbReference>
<dbReference type="EMBL" id="LKAJ01000007">
    <property type="protein sequence ID" value="KRG20979.1"/>
    <property type="molecule type" value="Genomic_DNA"/>
</dbReference>
<dbReference type="AlphaFoldDB" id="A0A0Q9YXW5"/>
<dbReference type="Proteomes" id="UP000051497">
    <property type="component" value="Unassembled WGS sequence"/>
</dbReference>